<keyword evidence="2" id="KW-1185">Reference proteome</keyword>
<dbReference type="Proteomes" id="UP001372714">
    <property type="component" value="Chromosome"/>
</dbReference>
<gene>
    <name evidence="1" type="ORF">V6W80_08060</name>
</gene>
<sequence length="391" mass="44384">MKLSDIKIAYRDHSQNIWLVRATGGRYVRHFRNGSVITVSHLDEFYNHIDELDNAIPSEATIKSLILKNPKYREKNSPTRKLNQSGVTKLQQITTFINKIKKGDLIVSVDDMNVSIGICQSSKAKFSSRPIKSSSAAKKNHSTLNHRLRKKVNWGPLVKRENLSSSLKKSLQSPKTIVSLNDHWQSIYSLLYPFFFDDKNIYFSHKIETKSDINSKLIAKLFDNLSNNQLIAERILDQTLDQDFIDLLIKDQIDWEEFSLTSKAEFMSPGVIFNKLPIPDHYNKNLAIAIITTLMLINSGQISAEEAVSQISQSASISPTSVIDERYKRMDGNANIARLASELMKEKESELEEISKLQKADQIKKKLKISIPKHNTDELEGTIGIKAIGIK</sequence>
<reference evidence="1 2" key="1">
    <citation type="submission" date="2024-02" db="EMBL/GenBank/DDBJ databases">
        <title>The whole genome sequence of Pseudomonas benzopyrenica MLY92.</title>
        <authorList>
            <person name="Liu Y."/>
        </authorList>
    </citation>
    <scope>NUCLEOTIDE SEQUENCE [LARGE SCALE GENOMIC DNA]</scope>
    <source>
        <strain evidence="1 2">MLY92</strain>
    </source>
</reference>
<name>A0ABZ2FVZ4_9PSED</name>
<evidence type="ECO:0008006" key="3">
    <source>
        <dbReference type="Google" id="ProtNLM"/>
    </source>
</evidence>
<proteinExistence type="predicted"/>
<organism evidence="1 2">
    <name type="scientific">Pseudomonas benzopyrenica</name>
    <dbReference type="NCBI Taxonomy" id="2993566"/>
    <lineage>
        <taxon>Bacteria</taxon>
        <taxon>Pseudomonadati</taxon>
        <taxon>Pseudomonadota</taxon>
        <taxon>Gammaproteobacteria</taxon>
        <taxon>Pseudomonadales</taxon>
        <taxon>Pseudomonadaceae</taxon>
        <taxon>Pseudomonas</taxon>
    </lineage>
</organism>
<evidence type="ECO:0000313" key="2">
    <source>
        <dbReference type="Proteomes" id="UP001372714"/>
    </source>
</evidence>
<protein>
    <recommendedName>
        <fullName evidence="3">DUF4238 domain-containing protein</fullName>
    </recommendedName>
</protein>
<dbReference type="EMBL" id="CP145723">
    <property type="protein sequence ID" value="WWM68224.1"/>
    <property type="molecule type" value="Genomic_DNA"/>
</dbReference>
<evidence type="ECO:0000313" key="1">
    <source>
        <dbReference type="EMBL" id="WWM68224.1"/>
    </source>
</evidence>
<dbReference type="RefSeq" id="WP_338546523.1">
    <property type="nucleotide sequence ID" value="NZ_CP145723.1"/>
</dbReference>
<accession>A0ABZ2FVZ4</accession>